<dbReference type="PROSITE" id="PS52029">
    <property type="entry name" value="LD_TPASE"/>
    <property type="match status" value="1"/>
</dbReference>
<keyword evidence="9" id="KW-0472">Membrane</keyword>
<evidence type="ECO:0000256" key="4">
    <source>
        <dbReference type="ARBA" id="ARBA00022960"/>
    </source>
</evidence>
<evidence type="ECO:0000256" key="2">
    <source>
        <dbReference type="ARBA" id="ARBA00005992"/>
    </source>
</evidence>
<protein>
    <recommendedName>
        <fullName evidence="10">L,D-TPase catalytic domain-containing protein</fullName>
    </recommendedName>
</protein>
<evidence type="ECO:0000259" key="10">
    <source>
        <dbReference type="PROSITE" id="PS52029"/>
    </source>
</evidence>
<keyword evidence="9" id="KW-1133">Transmembrane helix</keyword>
<evidence type="ECO:0000313" key="11">
    <source>
        <dbReference type="EMBL" id="EAT11043.1"/>
    </source>
</evidence>
<evidence type="ECO:0000256" key="9">
    <source>
        <dbReference type="SAM" id="Phobius"/>
    </source>
</evidence>
<dbReference type="InterPro" id="IPR002477">
    <property type="entry name" value="Peptidoglycan-bd-like"/>
</dbReference>
<dbReference type="InterPro" id="IPR036366">
    <property type="entry name" value="PGBDSf"/>
</dbReference>
<dbReference type="GO" id="GO:0071555">
    <property type="term" value="P:cell wall organization"/>
    <property type="evidence" value="ECO:0007669"/>
    <property type="project" value="UniProtKB-UniRule"/>
</dbReference>
<dbReference type="SUPFAM" id="SSF141523">
    <property type="entry name" value="L,D-transpeptidase catalytic domain-like"/>
    <property type="match status" value="1"/>
</dbReference>
<comment type="similarity">
    <text evidence="2">Belongs to the YkuD family.</text>
</comment>
<dbReference type="OrthoDB" id="9778545at2"/>
<dbReference type="PANTHER" id="PTHR41533">
    <property type="entry name" value="L,D-TRANSPEPTIDASE HI_1667-RELATED"/>
    <property type="match status" value="1"/>
</dbReference>
<dbReference type="Gene3D" id="2.40.440.10">
    <property type="entry name" value="L,D-transpeptidase catalytic domain-like"/>
    <property type="match status" value="1"/>
</dbReference>
<gene>
    <name evidence="11" type="ORF">RED65_14387</name>
</gene>
<dbReference type="Pfam" id="PF20142">
    <property type="entry name" value="Scaffold"/>
    <property type="match status" value="1"/>
</dbReference>
<dbReference type="GO" id="GO:0009252">
    <property type="term" value="P:peptidoglycan biosynthetic process"/>
    <property type="evidence" value="ECO:0007669"/>
    <property type="project" value="UniProtKB-UniPathway"/>
</dbReference>
<feature type="active site" description="Proton donor/acceptor" evidence="7">
    <location>
        <position position="526"/>
    </location>
</feature>
<dbReference type="RefSeq" id="WP_007017963.1">
    <property type="nucleotide sequence ID" value="NZ_CH724115.1"/>
</dbReference>
<dbReference type="GO" id="GO:0004180">
    <property type="term" value="F:carboxypeptidase activity"/>
    <property type="evidence" value="ECO:0007669"/>
    <property type="project" value="UniProtKB-ARBA"/>
</dbReference>
<reference evidence="11 12" key="1">
    <citation type="submission" date="2006-03" db="EMBL/GenBank/DDBJ databases">
        <authorList>
            <person name="Pinhassi J."/>
            <person name="Pedros-Alio C."/>
            <person name="Ferriera S."/>
            <person name="Johnson J."/>
            <person name="Kravitz S."/>
            <person name="Halpern A."/>
            <person name="Remington K."/>
            <person name="Beeson K."/>
            <person name="Tran B."/>
            <person name="Rogers Y.-H."/>
            <person name="Friedman R."/>
            <person name="Venter J.C."/>
        </authorList>
    </citation>
    <scope>NUCLEOTIDE SEQUENCE [LARGE SCALE GENOMIC DNA]</scope>
    <source>
        <strain evidence="11 12">RED65</strain>
    </source>
</reference>
<comment type="pathway">
    <text evidence="1 7">Cell wall biogenesis; peptidoglycan biosynthesis.</text>
</comment>
<accession>Q1MYI8</accession>
<feature type="region of interest" description="Disordered" evidence="8">
    <location>
        <begin position="10"/>
        <end position="31"/>
    </location>
</feature>
<dbReference type="UniPathway" id="UPA00219"/>
<feature type="active site" description="Nucleophile" evidence="7">
    <location>
        <position position="545"/>
    </location>
</feature>
<sequence>MDSLSIYYSDRHRSLKRPTKAGPTTTSAKKAHLTYTERKTGGSQNVITLGLVVSCFVLISVVLFISSTTRPVIAPLVAKESLEHWLYSAPNNVAGGASLRYREELEQVYRETQHQLIWMDHYRLNSAGNALVTNLRHTASDEWKAYGFRISKLQTELGRLDNQPKHAAAIDVLLTDAYIDFARQVFNKELLPNTGELDHPSFRKVAAPPTTRVTSLDVISLLSQSLEQGKLHELVKQLVPSHPGYERLGQELERYQDIAESGLWYPLEIENPLKAGDHHAQIPRLKWMLNAYGDYQKSAMDWLVSQTPNSELDPLALERQYRKQPEHQVYRIDENTVRALKHYQKRNGLLPTGRLDQQTLAQLNEPPYFIAQRIALNMKRWRYLPKELGEDYILVNMADFRLNYFAKGKRQLNMKVIIGKEHLRTPVLAETISSVILAPEWNVPHRIAIRDIIPQAKRDPDYLRKHNFKVYEGWSMPPKEVPLENLDFNGFQSRTNTYRLVQAPGDDNSLGNVKFVFPNDKSIYLHDTNHKELFARDMRALSSGCIRVEQPMALAKALLGRQNWDEQLISNVIERRYTRPVRLKDPVPVYLMYWTTWVNEEGTLQVRRDVYNRDQINNQSHKLDSIVL</sequence>
<keyword evidence="12" id="KW-1185">Reference proteome</keyword>
<dbReference type="InterPro" id="IPR036365">
    <property type="entry name" value="PGBD-like_sf"/>
</dbReference>
<evidence type="ECO:0000313" key="12">
    <source>
        <dbReference type="Proteomes" id="UP000004263"/>
    </source>
</evidence>
<dbReference type="HOGENOM" id="CLU_020360_3_1_6"/>
<dbReference type="Pfam" id="PF01471">
    <property type="entry name" value="PG_binding_1"/>
    <property type="match status" value="1"/>
</dbReference>
<dbReference type="GO" id="GO:0016740">
    <property type="term" value="F:transferase activity"/>
    <property type="evidence" value="ECO:0007669"/>
    <property type="project" value="UniProtKB-KW"/>
</dbReference>
<keyword evidence="3" id="KW-0808">Transferase</keyword>
<keyword evidence="9" id="KW-0812">Transmembrane</keyword>
<dbReference type="STRING" id="207949.RED65_14387"/>
<dbReference type="GO" id="GO:0008360">
    <property type="term" value="P:regulation of cell shape"/>
    <property type="evidence" value="ECO:0007669"/>
    <property type="project" value="UniProtKB-UniRule"/>
</dbReference>
<dbReference type="EMBL" id="AAQH01000025">
    <property type="protein sequence ID" value="EAT11043.1"/>
    <property type="molecule type" value="Genomic_DNA"/>
</dbReference>
<dbReference type="Gene3D" id="1.10.101.10">
    <property type="entry name" value="PGBD-like superfamily/PGBD"/>
    <property type="match status" value="1"/>
</dbReference>
<dbReference type="AlphaFoldDB" id="Q1MYI8"/>
<name>Q1MYI8_9GAMM</name>
<dbReference type="PANTHER" id="PTHR41533:SF2">
    <property type="entry name" value="BLR7131 PROTEIN"/>
    <property type="match status" value="1"/>
</dbReference>
<comment type="caution">
    <text evidence="11">The sequence shown here is derived from an EMBL/GenBank/DDBJ whole genome shotgun (WGS) entry which is preliminary data.</text>
</comment>
<organism evidence="11 12">
    <name type="scientific">Bermanella marisrubri</name>
    <dbReference type="NCBI Taxonomy" id="207949"/>
    <lineage>
        <taxon>Bacteria</taxon>
        <taxon>Pseudomonadati</taxon>
        <taxon>Pseudomonadota</taxon>
        <taxon>Gammaproteobacteria</taxon>
        <taxon>Oceanospirillales</taxon>
        <taxon>Oceanospirillaceae</taxon>
        <taxon>Bermanella</taxon>
    </lineage>
</organism>
<dbReference type="InterPro" id="IPR005490">
    <property type="entry name" value="LD_TPept_cat_dom"/>
</dbReference>
<evidence type="ECO:0000256" key="5">
    <source>
        <dbReference type="ARBA" id="ARBA00022984"/>
    </source>
</evidence>
<dbReference type="CDD" id="cd16913">
    <property type="entry name" value="YkuD_like"/>
    <property type="match status" value="1"/>
</dbReference>
<evidence type="ECO:0000256" key="7">
    <source>
        <dbReference type="PROSITE-ProRule" id="PRU01373"/>
    </source>
</evidence>
<dbReference type="Pfam" id="PF03734">
    <property type="entry name" value="YkuD"/>
    <property type="match status" value="1"/>
</dbReference>
<evidence type="ECO:0000256" key="6">
    <source>
        <dbReference type="ARBA" id="ARBA00023316"/>
    </source>
</evidence>
<evidence type="ECO:0000256" key="8">
    <source>
        <dbReference type="SAM" id="MobiDB-lite"/>
    </source>
</evidence>
<proteinExistence type="inferred from homology"/>
<evidence type="ECO:0000256" key="1">
    <source>
        <dbReference type="ARBA" id="ARBA00004752"/>
    </source>
</evidence>
<keyword evidence="4 7" id="KW-0133">Cell shape</keyword>
<dbReference type="Proteomes" id="UP000004263">
    <property type="component" value="Unassembled WGS sequence"/>
</dbReference>
<dbReference type="InterPro" id="IPR045380">
    <property type="entry name" value="LD_TPept_scaffold_dom"/>
</dbReference>
<feature type="transmembrane region" description="Helical" evidence="9">
    <location>
        <begin position="46"/>
        <end position="65"/>
    </location>
</feature>
<dbReference type="SUPFAM" id="SSF47090">
    <property type="entry name" value="PGBD-like"/>
    <property type="match status" value="1"/>
</dbReference>
<feature type="domain" description="L,D-TPase catalytic" evidence="10">
    <location>
        <begin position="391"/>
        <end position="590"/>
    </location>
</feature>
<dbReference type="InterPro" id="IPR038063">
    <property type="entry name" value="Transpep_catalytic_dom"/>
</dbReference>
<keyword evidence="6 7" id="KW-0961">Cell wall biogenesis/degradation</keyword>
<keyword evidence="5 7" id="KW-0573">Peptidoglycan synthesis</keyword>
<dbReference type="InterPro" id="IPR052905">
    <property type="entry name" value="LD-transpeptidase_YkuD-like"/>
</dbReference>
<evidence type="ECO:0000256" key="3">
    <source>
        <dbReference type="ARBA" id="ARBA00022679"/>
    </source>
</evidence>